<dbReference type="Proteomes" id="UP001205601">
    <property type="component" value="Unassembled WGS sequence"/>
</dbReference>
<keyword evidence="8 10" id="KW-0460">Magnesium</keyword>
<evidence type="ECO:0000256" key="5">
    <source>
        <dbReference type="ARBA" id="ARBA00013078"/>
    </source>
</evidence>
<evidence type="ECO:0000313" key="11">
    <source>
        <dbReference type="EMBL" id="MCT8329308.1"/>
    </source>
</evidence>
<reference evidence="12" key="1">
    <citation type="submission" date="2023-07" db="EMBL/GenBank/DDBJ databases">
        <title>Defluviimonas sediminis sp. nov., isolated from mangrove sediment.</title>
        <authorList>
            <person name="Liu L."/>
            <person name="Li J."/>
            <person name="Huang Y."/>
            <person name="Pan J."/>
            <person name="Li M."/>
        </authorList>
    </citation>
    <scope>NUCLEOTIDE SEQUENCE [LARGE SCALE GENOMIC DNA]</scope>
    <source>
        <strain evidence="12">FT324</strain>
    </source>
</reference>
<protein>
    <recommendedName>
        <fullName evidence="5 10">Phosphoglycolate phosphatase</fullName>
        <shortName evidence="10">PGP</shortName>
        <shortName evidence="10">PGPase</shortName>
        <ecNumber evidence="5 10">3.1.3.18</ecNumber>
    </recommendedName>
</protein>
<evidence type="ECO:0000256" key="3">
    <source>
        <dbReference type="ARBA" id="ARBA00004818"/>
    </source>
</evidence>
<evidence type="ECO:0000256" key="1">
    <source>
        <dbReference type="ARBA" id="ARBA00000830"/>
    </source>
</evidence>
<dbReference type="Gene3D" id="1.10.150.240">
    <property type="entry name" value="Putative phosphatase, domain 2"/>
    <property type="match status" value="1"/>
</dbReference>
<dbReference type="Gene3D" id="3.40.50.1000">
    <property type="entry name" value="HAD superfamily/HAD-like"/>
    <property type="match status" value="1"/>
</dbReference>
<comment type="pathway">
    <text evidence="3 10">Organic acid metabolism; glycolate biosynthesis; glycolate from 2-phosphoglycolate: step 1/1.</text>
</comment>
<dbReference type="InterPro" id="IPR006439">
    <property type="entry name" value="HAD-SF_hydro_IA"/>
</dbReference>
<dbReference type="InterPro" id="IPR023214">
    <property type="entry name" value="HAD_sf"/>
</dbReference>
<evidence type="ECO:0000256" key="7">
    <source>
        <dbReference type="ARBA" id="ARBA00022801"/>
    </source>
</evidence>
<evidence type="ECO:0000256" key="8">
    <source>
        <dbReference type="ARBA" id="ARBA00022842"/>
    </source>
</evidence>
<dbReference type="InterPro" id="IPR037512">
    <property type="entry name" value="PGPase_prok"/>
</dbReference>
<comment type="function">
    <text evidence="10">Specifically catalyzes the dephosphorylation of 2-phosphoglycolate. Is involved in the dissimilation of the intracellular 2-phosphoglycolate formed during the DNA repair of 3'-phosphoglycolate ends, a major class of DNA lesions induced by oxidative stress.</text>
</comment>
<feature type="binding site" evidence="10">
    <location>
        <position position="8"/>
    </location>
    <ligand>
        <name>Mg(2+)</name>
        <dbReference type="ChEBI" id="CHEBI:18420"/>
    </ligand>
</feature>
<dbReference type="GO" id="GO:0008967">
    <property type="term" value="F:phosphoglycolate phosphatase activity"/>
    <property type="evidence" value="ECO:0007669"/>
    <property type="project" value="UniProtKB-EC"/>
</dbReference>
<dbReference type="InterPro" id="IPR050155">
    <property type="entry name" value="HAD-like_hydrolase_sf"/>
</dbReference>
<dbReference type="EC" id="3.1.3.18" evidence="5 10"/>
<dbReference type="NCBIfam" id="TIGR01549">
    <property type="entry name" value="HAD-SF-IA-v1"/>
    <property type="match status" value="1"/>
</dbReference>
<keyword evidence="12" id="KW-1185">Reference proteome</keyword>
<evidence type="ECO:0000256" key="6">
    <source>
        <dbReference type="ARBA" id="ARBA00022723"/>
    </source>
</evidence>
<organism evidence="11 12">
    <name type="scientific">Albidovulum sediminis</name>
    <dbReference type="NCBI Taxonomy" id="3066345"/>
    <lineage>
        <taxon>Bacteria</taxon>
        <taxon>Pseudomonadati</taxon>
        <taxon>Pseudomonadota</taxon>
        <taxon>Alphaproteobacteria</taxon>
        <taxon>Rhodobacterales</taxon>
        <taxon>Paracoccaceae</taxon>
        <taxon>Albidovulum</taxon>
    </lineage>
</organism>
<comment type="cofactor">
    <cofactor evidence="2 10">
        <name>Mg(2+)</name>
        <dbReference type="ChEBI" id="CHEBI:18420"/>
    </cofactor>
</comment>
<dbReference type="Pfam" id="PF13419">
    <property type="entry name" value="HAD_2"/>
    <property type="match status" value="1"/>
</dbReference>
<dbReference type="InterPro" id="IPR023198">
    <property type="entry name" value="PGP-like_dom2"/>
</dbReference>
<evidence type="ECO:0000313" key="12">
    <source>
        <dbReference type="Proteomes" id="UP001205601"/>
    </source>
</evidence>
<dbReference type="PANTHER" id="PTHR43434">
    <property type="entry name" value="PHOSPHOGLYCOLATE PHOSPHATASE"/>
    <property type="match status" value="1"/>
</dbReference>
<dbReference type="InterPro" id="IPR036412">
    <property type="entry name" value="HAD-like_sf"/>
</dbReference>
<name>A0ABT2NMJ0_9RHOB</name>
<dbReference type="InterPro" id="IPR041492">
    <property type="entry name" value="HAD_2"/>
</dbReference>
<dbReference type="SFLD" id="SFLDS00003">
    <property type="entry name" value="Haloacid_Dehalogenase"/>
    <property type="match status" value="1"/>
</dbReference>
<dbReference type="SUPFAM" id="SSF56784">
    <property type="entry name" value="HAD-like"/>
    <property type="match status" value="1"/>
</dbReference>
<evidence type="ECO:0000256" key="9">
    <source>
        <dbReference type="ARBA" id="ARBA00023277"/>
    </source>
</evidence>
<proteinExistence type="inferred from homology"/>
<evidence type="ECO:0000256" key="4">
    <source>
        <dbReference type="ARBA" id="ARBA00006171"/>
    </source>
</evidence>
<accession>A0ABT2NMJ0</accession>
<dbReference type="HAMAP" id="MF_00495">
    <property type="entry name" value="GPH_hydrolase_bact"/>
    <property type="match status" value="1"/>
</dbReference>
<feature type="active site" description="Nucleophile" evidence="10">
    <location>
        <position position="8"/>
    </location>
</feature>
<dbReference type="NCBIfam" id="TIGR01449">
    <property type="entry name" value="PGP_bact"/>
    <property type="match status" value="1"/>
</dbReference>
<keyword evidence="6 10" id="KW-0479">Metal-binding</keyword>
<dbReference type="PANTHER" id="PTHR43434:SF1">
    <property type="entry name" value="PHOSPHOGLYCOLATE PHOSPHATASE"/>
    <property type="match status" value="1"/>
</dbReference>
<gene>
    <name evidence="11" type="primary">gph</name>
    <name evidence="11" type="ORF">N5I32_07270</name>
</gene>
<feature type="binding site" evidence="10">
    <location>
        <position position="10"/>
    </location>
    <ligand>
        <name>Mg(2+)</name>
        <dbReference type="ChEBI" id="CHEBI:18420"/>
    </ligand>
</feature>
<keyword evidence="7 10" id="KW-0378">Hydrolase</keyword>
<keyword evidence="9 10" id="KW-0119">Carbohydrate metabolism</keyword>
<dbReference type="EMBL" id="JAOCQF010000001">
    <property type="protein sequence ID" value="MCT8329308.1"/>
    <property type="molecule type" value="Genomic_DNA"/>
</dbReference>
<feature type="binding site" evidence="10">
    <location>
        <position position="165"/>
    </location>
    <ligand>
        <name>Mg(2+)</name>
        <dbReference type="ChEBI" id="CHEBI:18420"/>
    </ligand>
</feature>
<dbReference type="RefSeq" id="WP_261494730.1">
    <property type="nucleotide sequence ID" value="NZ_JAOCQF010000001.1"/>
</dbReference>
<comment type="similarity">
    <text evidence="4 10">Belongs to the HAD-like hydrolase superfamily. CbbY/CbbZ/Gph/YieH family.</text>
</comment>
<evidence type="ECO:0000256" key="10">
    <source>
        <dbReference type="HAMAP-Rule" id="MF_00495"/>
    </source>
</evidence>
<comment type="caution">
    <text evidence="11">The sequence shown here is derived from an EMBL/GenBank/DDBJ whole genome shotgun (WGS) entry which is preliminary data.</text>
</comment>
<evidence type="ECO:0000256" key="2">
    <source>
        <dbReference type="ARBA" id="ARBA00001946"/>
    </source>
</evidence>
<dbReference type="SFLD" id="SFLDG01129">
    <property type="entry name" value="C1.5:_HAD__Beta-PGM__Phosphata"/>
    <property type="match status" value="1"/>
</dbReference>
<sequence>MSGAIVFDLDGTLVDSAPDIRAALNRVLAGENAEPVTLAETVSFVGHGIPQLVRQAREARGLGPDRQDPMTAAMLAGYLAEPAALTRPYPGVTACLERLCALGHPLGLCTNKALAPTLAILDALDLGRFFGVVIGGDSLPQKKPDPAPLHAAFAALGTPLLYVGDSEVDAATAEATGVAFALFTKGYRKAPVTALRHSFAFDRFDDLARHLDGRAALSPTAG</sequence>
<comment type="catalytic activity">
    <reaction evidence="1 10">
        <text>2-phosphoglycolate + H2O = glycolate + phosphate</text>
        <dbReference type="Rhea" id="RHEA:14369"/>
        <dbReference type="ChEBI" id="CHEBI:15377"/>
        <dbReference type="ChEBI" id="CHEBI:29805"/>
        <dbReference type="ChEBI" id="CHEBI:43474"/>
        <dbReference type="ChEBI" id="CHEBI:58033"/>
        <dbReference type="EC" id="3.1.3.18"/>
    </reaction>
</comment>